<dbReference type="InterPro" id="IPR039008">
    <property type="entry name" value="IF_rod_dom"/>
</dbReference>
<evidence type="ECO:0000313" key="8">
    <source>
        <dbReference type="Proteomes" id="UP000515159"/>
    </source>
</evidence>
<evidence type="ECO:0000256" key="4">
    <source>
        <dbReference type="RuleBase" id="RU000685"/>
    </source>
</evidence>
<proteinExistence type="inferred from homology"/>
<dbReference type="InParanoid" id="A0A6P8NV85"/>
<sequence>MSYSSRSFSQTYSSRGSSIRGLQVGLLNSSQIGGQRAFSVVGGAGGTGARISSSGASFVRAGIGGGYGSAFGTGGGFIVGFAGGVLAKDHGSLSMNEKETLQNLNDRLATYLEKVRSLEKANGQLELQIRQFFEGRTPATERDLSGYYDEINALRSQIQEATLDNARLVLQIDNSELAADDFKLKYENELRVRLGVEADNSGLRKVLDELTLSRCNLEMQIEGLQEEVVHLKKNHEEEQANLRSQLGGSVSVEVDSVPGIDLTQIMADMREQYENMIKKNREEVEAWHIAQCEALNREVATHTEAIQTSKGEITDLRRTIQGLEIEMQSGISMKGSLESTLSETETRFAIQMQQLQDTISRLEVELFRVRADASRQAIEYTQLLDIKSRLEAEIATYRHLLDDEDSSKSSAYEIQKVSSITSSRGKSSGRT</sequence>
<keyword evidence="3 5" id="KW-0175">Coiled coil</keyword>
<evidence type="ECO:0000259" key="7">
    <source>
        <dbReference type="PROSITE" id="PS51842"/>
    </source>
</evidence>
<evidence type="ECO:0000256" key="6">
    <source>
        <dbReference type="SAM" id="MobiDB-lite"/>
    </source>
</evidence>
<dbReference type="InterPro" id="IPR002957">
    <property type="entry name" value="Keratin_I"/>
</dbReference>
<evidence type="ECO:0000256" key="1">
    <source>
        <dbReference type="ARBA" id="ARBA00022744"/>
    </source>
</evidence>
<feature type="domain" description="IF rod" evidence="7">
    <location>
        <begin position="97"/>
        <end position="408"/>
    </location>
</feature>
<keyword evidence="8" id="KW-1185">Reference proteome</keyword>
<gene>
    <name evidence="9" type="primary">LOC117347726</name>
</gene>
<dbReference type="FunFam" id="1.20.5.1160:FF:000002">
    <property type="entry name" value="Type I keratin 10"/>
    <property type="match status" value="1"/>
</dbReference>
<evidence type="ECO:0000313" key="9">
    <source>
        <dbReference type="RefSeq" id="XP_033774919.1"/>
    </source>
</evidence>
<dbReference type="SMART" id="SM01391">
    <property type="entry name" value="Filament"/>
    <property type="match status" value="1"/>
</dbReference>
<feature type="region of interest" description="Disordered" evidence="6">
    <location>
        <begin position="405"/>
        <end position="431"/>
    </location>
</feature>
<dbReference type="PROSITE" id="PS00226">
    <property type="entry name" value="IF_ROD_1"/>
    <property type="match status" value="1"/>
</dbReference>
<dbReference type="PANTHER" id="PTHR23239">
    <property type="entry name" value="INTERMEDIATE FILAMENT"/>
    <property type="match status" value="1"/>
</dbReference>
<organism evidence="8 9">
    <name type="scientific">Geotrypetes seraphini</name>
    <name type="common">Gaboon caecilian</name>
    <name type="synonym">Caecilia seraphini</name>
    <dbReference type="NCBI Taxonomy" id="260995"/>
    <lineage>
        <taxon>Eukaryota</taxon>
        <taxon>Metazoa</taxon>
        <taxon>Chordata</taxon>
        <taxon>Craniata</taxon>
        <taxon>Vertebrata</taxon>
        <taxon>Euteleostomi</taxon>
        <taxon>Amphibia</taxon>
        <taxon>Gymnophiona</taxon>
        <taxon>Geotrypetes</taxon>
    </lineage>
</organism>
<reference evidence="9" key="1">
    <citation type="submission" date="2025-08" db="UniProtKB">
        <authorList>
            <consortium name="RefSeq"/>
        </authorList>
    </citation>
    <scope>IDENTIFICATION</scope>
</reference>
<dbReference type="Gene3D" id="1.20.5.1160">
    <property type="entry name" value="Vasodilator-stimulated phosphoprotein"/>
    <property type="match status" value="1"/>
</dbReference>
<dbReference type="FunFam" id="1.20.5.170:FF:000002">
    <property type="entry name" value="Type I keratin KA11"/>
    <property type="match status" value="1"/>
</dbReference>
<dbReference type="FunFam" id="1.20.5.500:FF:000001">
    <property type="entry name" value="Type II keratin 23"/>
    <property type="match status" value="1"/>
</dbReference>
<name>A0A6P8NV85_GEOSA</name>
<dbReference type="KEGG" id="gsh:117347726"/>
<dbReference type="Gene3D" id="1.20.5.500">
    <property type="entry name" value="Single helix bin"/>
    <property type="match status" value="1"/>
</dbReference>
<evidence type="ECO:0000256" key="3">
    <source>
        <dbReference type="ARBA" id="ARBA00023054"/>
    </source>
</evidence>
<dbReference type="InterPro" id="IPR018039">
    <property type="entry name" value="IF_conserved"/>
</dbReference>
<keyword evidence="2 4" id="KW-0403">Intermediate filament</keyword>
<dbReference type="RefSeq" id="XP_033774919.1">
    <property type="nucleotide sequence ID" value="XM_033919028.1"/>
</dbReference>
<keyword evidence="1" id="KW-0416">Keratin</keyword>
<feature type="compositionally biased region" description="Low complexity" evidence="6">
    <location>
        <begin position="418"/>
        <end position="431"/>
    </location>
</feature>
<feature type="coiled-coil region" evidence="5">
    <location>
        <begin position="266"/>
        <end position="326"/>
    </location>
</feature>
<comment type="similarity">
    <text evidence="4">Belongs to the intermediate filament family.</text>
</comment>
<protein>
    <submittedName>
        <fullName evidence="9">Keratin, type I cytoskeletal 19-like</fullName>
    </submittedName>
</protein>
<dbReference type="PRINTS" id="PR01248">
    <property type="entry name" value="TYPE1KERATIN"/>
</dbReference>
<evidence type="ECO:0000256" key="2">
    <source>
        <dbReference type="ARBA" id="ARBA00022754"/>
    </source>
</evidence>
<dbReference type="OrthoDB" id="2441647at2759"/>
<evidence type="ECO:0000256" key="5">
    <source>
        <dbReference type="SAM" id="Coils"/>
    </source>
</evidence>
<dbReference type="Proteomes" id="UP000515159">
    <property type="component" value="Chromosome 13"/>
</dbReference>
<dbReference type="Pfam" id="PF00038">
    <property type="entry name" value="Filament"/>
    <property type="match status" value="1"/>
</dbReference>
<dbReference type="GO" id="GO:0005882">
    <property type="term" value="C:intermediate filament"/>
    <property type="evidence" value="ECO:0007669"/>
    <property type="project" value="UniProtKB-KW"/>
</dbReference>
<dbReference type="GO" id="GO:0005198">
    <property type="term" value="F:structural molecule activity"/>
    <property type="evidence" value="ECO:0007669"/>
    <property type="project" value="InterPro"/>
</dbReference>
<dbReference type="AlphaFoldDB" id="A0A6P8NV85"/>
<dbReference type="PANTHER" id="PTHR23239:SF180">
    <property type="entry name" value="KERATIN, TYPE I CYTOSKELETAL 17"/>
    <property type="match status" value="1"/>
</dbReference>
<accession>A0A6P8NV85</accession>
<dbReference type="GeneID" id="117347726"/>
<dbReference type="Gene3D" id="1.20.5.170">
    <property type="match status" value="1"/>
</dbReference>
<feature type="coiled-coil region" evidence="5">
    <location>
        <begin position="94"/>
        <end position="171"/>
    </location>
</feature>
<dbReference type="SUPFAM" id="SSF64593">
    <property type="entry name" value="Intermediate filament protein, coiled coil region"/>
    <property type="match status" value="2"/>
</dbReference>
<dbReference type="PROSITE" id="PS51842">
    <property type="entry name" value="IF_ROD_2"/>
    <property type="match status" value="1"/>
</dbReference>